<evidence type="ECO:0000313" key="2">
    <source>
        <dbReference type="EMBL" id="REG83326.1"/>
    </source>
</evidence>
<accession>A0A3E0DKN0</accession>
<keyword evidence="3" id="KW-1185">Reference proteome</keyword>
<dbReference type="Proteomes" id="UP000256542">
    <property type="component" value="Unassembled WGS sequence"/>
</dbReference>
<protein>
    <submittedName>
        <fullName evidence="2">Uncharacterized protein</fullName>
    </submittedName>
</protein>
<name>A0A3E0DKN0_9GAMM</name>
<dbReference type="RefSeq" id="WP_115897802.1">
    <property type="nucleotide sequence ID" value="NZ_QUNG01000006.1"/>
</dbReference>
<sequence>MFDFESEEVSKEESDGKTGNKKVERKKRKVFRFGVQEDVAGMVICPALVVLGGTSFHWFDQFSSVFI</sequence>
<comment type="caution">
    <text evidence="2">The sequence shown here is derived from an EMBL/GenBank/DDBJ whole genome shotgun (WGS) entry which is preliminary data.</text>
</comment>
<gene>
    <name evidence="2" type="ORF">DFP81_106186</name>
</gene>
<evidence type="ECO:0000256" key="1">
    <source>
        <dbReference type="SAM" id="MobiDB-lite"/>
    </source>
</evidence>
<feature type="compositionally biased region" description="Basic and acidic residues" evidence="1">
    <location>
        <begin position="8"/>
        <end position="22"/>
    </location>
</feature>
<reference evidence="2 3" key="1">
    <citation type="submission" date="2018-08" db="EMBL/GenBank/DDBJ databases">
        <title>Genomic Encyclopedia of Type Strains, Phase III (KMG-III): the genomes of soil and plant-associated and newly described type strains.</title>
        <authorList>
            <person name="Whitman W."/>
        </authorList>
    </citation>
    <scope>NUCLEOTIDE SEQUENCE [LARGE SCALE GENOMIC DNA]</scope>
    <source>
        <strain evidence="2 3">CECT 7375</strain>
    </source>
</reference>
<feature type="region of interest" description="Disordered" evidence="1">
    <location>
        <begin position="1"/>
        <end position="23"/>
    </location>
</feature>
<proteinExistence type="predicted"/>
<dbReference type="EMBL" id="QUNG01000006">
    <property type="protein sequence ID" value="REG83326.1"/>
    <property type="molecule type" value="Genomic_DNA"/>
</dbReference>
<organism evidence="2 3">
    <name type="scientific">Marinomonas pollencensis</name>
    <dbReference type="NCBI Taxonomy" id="491954"/>
    <lineage>
        <taxon>Bacteria</taxon>
        <taxon>Pseudomonadati</taxon>
        <taxon>Pseudomonadota</taxon>
        <taxon>Gammaproteobacteria</taxon>
        <taxon>Oceanospirillales</taxon>
        <taxon>Oceanospirillaceae</taxon>
        <taxon>Marinomonas</taxon>
    </lineage>
</organism>
<dbReference type="AlphaFoldDB" id="A0A3E0DKN0"/>
<evidence type="ECO:0000313" key="3">
    <source>
        <dbReference type="Proteomes" id="UP000256542"/>
    </source>
</evidence>